<dbReference type="GeneID" id="96609266"/>
<protein>
    <recommendedName>
        <fullName evidence="6">UDP-glucose 4-epimerase</fullName>
        <ecNumber evidence="5">5.1.3.2</ecNumber>
    </recommendedName>
    <alternativeName>
        <fullName evidence="11">Galactowaldenase</fullName>
    </alternativeName>
    <alternativeName>
        <fullName evidence="10">UDP-galactose 4-epimerase</fullName>
    </alternativeName>
</protein>
<evidence type="ECO:0000256" key="7">
    <source>
        <dbReference type="ARBA" id="ARBA00023027"/>
    </source>
</evidence>
<dbReference type="SUPFAM" id="SSF51735">
    <property type="entry name" value="NAD(P)-binding Rossmann-fold domains"/>
    <property type="match status" value="1"/>
</dbReference>
<dbReference type="STRING" id="2045.KR76_10195"/>
<comment type="similarity">
    <text evidence="4">Belongs to the NAD(P)-dependent epimerase/dehydratase family.</text>
</comment>
<evidence type="ECO:0000313" key="12">
    <source>
        <dbReference type="EMBL" id="AIY17030.1"/>
    </source>
</evidence>
<dbReference type="Proteomes" id="UP000030300">
    <property type="component" value="Chromosome"/>
</dbReference>
<evidence type="ECO:0000256" key="3">
    <source>
        <dbReference type="ARBA" id="ARBA00004947"/>
    </source>
</evidence>
<dbReference type="Pfam" id="PF01370">
    <property type="entry name" value="Epimerase"/>
    <property type="match status" value="1"/>
</dbReference>
<dbReference type="AlphaFoldDB" id="A0A0A1DNT4"/>
<evidence type="ECO:0000256" key="4">
    <source>
        <dbReference type="ARBA" id="ARBA00007637"/>
    </source>
</evidence>
<name>A0A0A1DNT4_NOCSI</name>
<dbReference type="InterPro" id="IPR001509">
    <property type="entry name" value="Epimerase_deHydtase"/>
</dbReference>
<dbReference type="UniPathway" id="UPA00214"/>
<keyword evidence="13" id="KW-1185">Reference proteome</keyword>
<dbReference type="InterPro" id="IPR005886">
    <property type="entry name" value="UDP_G4E"/>
</dbReference>
<organism evidence="12 13">
    <name type="scientific">Nocardioides simplex</name>
    <name type="common">Arthrobacter simplex</name>
    <dbReference type="NCBI Taxonomy" id="2045"/>
    <lineage>
        <taxon>Bacteria</taxon>
        <taxon>Bacillati</taxon>
        <taxon>Actinomycetota</taxon>
        <taxon>Actinomycetes</taxon>
        <taxon>Propionibacteriales</taxon>
        <taxon>Nocardioidaceae</taxon>
        <taxon>Pimelobacter</taxon>
    </lineage>
</organism>
<dbReference type="RefSeq" id="WP_038678045.1">
    <property type="nucleotide sequence ID" value="NZ_BJMC01000008.1"/>
</dbReference>
<evidence type="ECO:0000256" key="8">
    <source>
        <dbReference type="ARBA" id="ARBA00023235"/>
    </source>
</evidence>
<reference evidence="12 13" key="1">
    <citation type="journal article" date="2015" name="Genome Announc.">
        <title>Complete Genome Sequence of Steroid-Transforming Nocardioides simplex VKM Ac-2033D.</title>
        <authorList>
            <person name="Shtratnikova V.Y."/>
            <person name="Schelkunov M.I."/>
            <person name="Pekov Y.A."/>
            <person name="Fokina V.V."/>
            <person name="Logacheva M.D."/>
            <person name="Sokolov S.L."/>
            <person name="Bragin E.Y."/>
            <person name="Ashapkin V.V."/>
            <person name="Donova M.V."/>
        </authorList>
    </citation>
    <scope>NUCLEOTIDE SEQUENCE [LARGE SCALE GENOMIC DNA]</scope>
    <source>
        <strain evidence="12 13">VKM Ac-2033D</strain>
    </source>
</reference>
<keyword evidence="8 12" id="KW-0413">Isomerase</keyword>
<evidence type="ECO:0000313" key="13">
    <source>
        <dbReference type="Proteomes" id="UP000030300"/>
    </source>
</evidence>
<dbReference type="PANTHER" id="PTHR43725:SF53">
    <property type="entry name" value="UDP-ARABINOSE 4-EPIMERASE 1"/>
    <property type="match status" value="1"/>
</dbReference>
<dbReference type="PANTHER" id="PTHR43725">
    <property type="entry name" value="UDP-GLUCOSE 4-EPIMERASE"/>
    <property type="match status" value="1"/>
</dbReference>
<dbReference type="EC" id="5.1.3.2" evidence="5"/>
<dbReference type="InterPro" id="IPR036291">
    <property type="entry name" value="NAD(P)-bd_dom_sf"/>
</dbReference>
<evidence type="ECO:0000256" key="2">
    <source>
        <dbReference type="ARBA" id="ARBA00001911"/>
    </source>
</evidence>
<evidence type="ECO:0000256" key="11">
    <source>
        <dbReference type="ARBA" id="ARBA00033067"/>
    </source>
</evidence>
<gene>
    <name evidence="12" type="ORF">KR76_10195</name>
</gene>
<comment type="catalytic activity">
    <reaction evidence="1">
        <text>UDP-alpha-D-glucose = UDP-alpha-D-galactose</text>
        <dbReference type="Rhea" id="RHEA:22168"/>
        <dbReference type="ChEBI" id="CHEBI:58885"/>
        <dbReference type="ChEBI" id="CHEBI:66914"/>
        <dbReference type="EC" id="5.1.3.2"/>
    </reaction>
</comment>
<dbReference type="KEGG" id="psim:KR76_10195"/>
<evidence type="ECO:0000256" key="5">
    <source>
        <dbReference type="ARBA" id="ARBA00013189"/>
    </source>
</evidence>
<keyword evidence="9" id="KW-0119">Carbohydrate metabolism</keyword>
<comment type="pathway">
    <text evidence="3">Carbohydrate metabolism; galactose metabolism.</text>
</comment>
<evidence type="ECO:0000256" key="10">
    <source>
        <dbReference type="ARBA" id="ARBA00031367"/>
    </source>
</evidence>
<dbReference type="GO" id="GO:0033499">
    <property type="term" value="P:galactose catabolic process via UDP-galactose, Leloir pathway"/>
    <property type="evidence" value="ECO:0007669"/>
    <property type="project" value="TreeGrafter"/>
</dbReference>
<dbReference type="eggNOG" id="COG1087">
    <property type="taxonomic scope" value="Bacteria"/>
</dbReference>
<dbReference type="HOGENOM" id="CLU_007383_1_10_11"/>
<keyword evidence="7" id="KW-0520">NAD</keyword>
<dbReference type="Gene3D" id="3.90.25.10">
    <property type="entry name" value="UDP-galactose 4-epimerase, domain 1"/>
    <property type="match status" value="1"/>
</dbReference>
<evidence type="ECO:0000256" key="9">
    <source>
        <dbReference type="ARBA" id="ARBA00023277"/>
    </source>
</evidence>
<proteinExistence type="inferred from homology"/>
<dbReference type="EMBL" id="CP009896">
    <property type="protein sequence ID" value="AIY17030.1"/>
    <property type="molecule type" value="Genomic_DNA"/>
</dbReference>
<dbReference type="Gene3D" id="3.40.50.720">
    <property type="entry name" value="NAD(P)-binding Rossmann-like Domain"/>
    <property type="match status" value="1"/>
</dbReference>
<dbReference type="GO" id="GO:0003978">
    <property type="term" value="F:UDP-glucose 4-epimerase activity"/>
    <property type="evidence" value="ECO:0007669"/>
    <property type="project" value="UniProtKB-EC"/>
</dbReference>
<comment type="cofactor">
    <cofactor evidence="2">
        <name>NAD(+)</name>
        <dbReference type="ChEBI" id="CHEBI:57540"/>
    </cofactor>
</comment>
<evidence type="ECO:0000256" key="6">
    <source>
        <dbReference type="ARBA" id="ARBA00018569"/>
    </source>
</evidence>
<sequence>MDVLVTGGAGYIGSTVASALADAGHRPVVLDDLSTGRAEFVRGRRFYRGDIADAGLVRRIVAEHPGLRTAVHCAARVAVPESVARPADYYRTNVTGTLELAQTLAEAGVRDLVLSGSASVYGPAGAAGVDEDAPWAPASPYARTKAVAELMLADLAAATRLRVLSLRYFNPVGADPQLRTGPQQPRPGHVLGVLAESLRTGASFPVRGTDYPTRDGSALRDYVHVWDLARAHVAAVEGFERALDGRRSQAINLGTGRGTTVHELVATFAAVTGRPVPVVAAPRRPGDTAGTFARTERAAYLLGWHAERDLATGIADLLAWLERRPALLENPALVGSSR</sequence>
<dbReference type="NCBIfam" id="TIGR01179">
    <property type="entry name" value="galE"/>
    <property type="match status" value="1"/>
</dbReference>
<dbReference type="OrthoDB" id="9801785at2"/>
<accession>A0A0A1DNT4</accession>
<evidence type="ECO:0000256" key="1">
    <source>
        <dbReference type="ARBA" id="ARBA00000083"/>
    </source>
</evidence>